<dbReference type="PROSITE" id="PS50109">
    <property type="entry name" value="HIS_KIN"/>
    <property type="match status" value="1"/>
</dbReference>
<reference evidence="8" key="1">
    <citation type="journal article" date="2019" name="Int. J. Syst. Evol. Microbiol.">
        <title>The Global Catalogue of Microorganisms (GCM) 10K type strain sequencing project: providing services to taxonomists for standard genome sequencing and annotation.</title>
        <authorList>
            <consortium name="The Broad Institute Genomics Platform"/>
            <consortium name="The Broad Institute Genome Sequencing Center for Infectious Disease"/>
            <person name="Wu L."/>
            <person name="Ma J."/>
        </authorList>
    </citation>
    <scope>NUCLEOTIDE SEQUENCE [LARGE SCALE GENOMIC DNA]</scope>
    <source>
        <strain evidence="8">JCM 17919</strain>
    </source>
</reference>
<dbReference type="Pfam" id="PF07494">
    <property type="entry name" value="Reg_prop"/>
    <property type="match status" value="3"/>
</dbReference>
<feature type="chain" id="PRO_5045943149" description="Histidine kinase domain-containing protein" evidence="5">
    <location>
        <begin position="19"/>
        <end position="1013"/>
    </location>
</feature>
<comment type="caution">
    <text evidence="7">The sequence shown here is derived from an EMBL/GenBank/DDBJ whole genome shotgun (WGS) entry which is preliminary data.</text>
</comment>
<name>A0ABP8G9B9_9BACT</name>
<proteinExistence type="predicted"/>
<evidence type="ECO:0000313" key="7">
    <source>
        <dbReference type="EMBL" id="GAA4320000.1"/>
    </source>
</evidence>
<dbReference type="InterPro" id="IPR003594">
    <property type="entry name" value="HATPase_dom"/>
</dbReference>
<dbReference type="EMBL" id="BAABGY010000002">
    <property type="protein sequence ID" value="GAA4320000.1"/>
    <property type="molecule type" value="Genomic_DNA"/>
</dbReference>
<organism evidence="7 8">
    <name type="scientific">Flaviaesturariibacter amylovorans</name>
    <dbReference type="NCBI Taxonomy" id="1084520"/>
    <lineage>
        <taxon>Bacteria</taxon>
        <taxon>Pseudomonadati</taxon>
        <taxon>Bacteroidota</taxon>
        <taxon>Chitinophagia</taxon>
        <taxon>Chitinophagales</taxon>
        <taxon>Chitinophagaceae</taxon>
        <taxon>Flaviaestuariibacter</taxon>
    </lineage>
</organism>
<dbReference type="InterPro" id="IPR011712">
    <property type="entry name" value="Sig_transdc_His_kin_sub3_dim/P"/>
</dbReference>
<keyword evidence="4" id="KW-0472">Membrane</keyword>
<keyword evidence="3" id="KW-0902">Two-component regulatory system</keyword>
<dbReference type="Gene3D" id="2.130.10.10">
    <property type="entry name" value="YVTN repeat-like/Quinoprotein amine dehydrogenase"/>
    <property type="match status" value="2"/>
</dbReference>
<accession>A0ABP8G9B9</accession>
<dbReference type="CDD" id="cd16917">
    <property type="entry name" value="HATPase_UhpB-NarQ-NarX-like"/>
    <property type="match status" value="1"/>
</dbReference>
<keyword evidence="2" id="KW-0418">Kinase</keyword>
<evidence type="ECO:0000256" key="2">
    <source>
        <dbReference type="ARBA" id="ARBA00022777"/>
    </source>
</evidence>
<evidence type="ECO:0000256" key="5">
    <source>
        <dbReference type="SAM" id="SignalP"/>
    </source>
</evidence>
<dbReference type="Gene3D" id="2.60.40.10">
    <property type="entry name" value="Immunoglobulins"/>
    <property type="match status" value="1"/>
</dbReference>
<dbReference type="InterPro" id="IPR015943">
    <property type="entry name" value="WD40/YVTN_repeat-like_dom_sf"/>
</dbReference>
<evidence type="ECO:0000256" key="1">
    <source>
        <dbReference type="ARBA" id="ARBA00022679"/>
    </source>
</evidence>
<feature type="signal peptide" evidence="5">
    <location>
        <begin position="1"/>
        <end position="18"/>
    </location>
</feature>
<dbReference type="Proteomes" id="UP001501725">
    <property type="component" value="Unassembled WGS sequence"/>
</dbReference>
<dbReference type="InterPro" id="IPR050482">
    <property type="entry name" value="Sensor_HK_TwoCompSys"/>
</dbReference>
<keyword evidence="4" id="KW-0812">Transmembrane</keyword>
<gene>
    <name evidence="7" type="ORF">GCM10023184_04970</name>
</gene>
<keyword evidence="5" id="KW-0732">Signal</keyword>
<keyword evidence="1" id="KW-0808">Transferase</keyword>
<dbReference type="Pfam" id="PF07730">
    <property type="entry name" value="HisKA_3"/>
    <property type="match status" value="1"/>
</dbReference>
<dbReference type="InterPro" id="IPR011110">
    <property type="entry name" value="Reg_prop"/>
</dbReference>
<dbReference type="InterPro" id="IPR011123">
    <property type="entry name" value="Y_Y_Y"/>
</dbReference>
<evidence type="ECO:0000256" key="4">
    <source>
        <dbReference type="SAM" id="Phobius"/>
    </source>
</evidence>
<dbReference type="Pfam" id="PF07495">
    <property type="entry name" value="Y_Y_Y"/>
    <property type="match status" value="1"/>
</dbReference>
<dbReference type="Gene3D" id="3.30.565.10">
    <property type="entry name" value="Histidine kinase-like ATPase, C-terminal domain"/>
    <property type="match status" value="1"/>
</dbReference>
<evidence type="ECO:0000313" key="8">
    <source>
        <dbReference type="Proteomes" id="UP001501725"/>
    </source>
</evidence>
<dbReference type="RefSeq" id="WP_345253099.1">
    <property type="nucleotide sequence ID" value="NZ_BAABGY010000002.1"/>
</dbReference>
<dbReference type="InterPro" id="IPR005467">
    <property type="entry name" value="His_kinase_dom"/>
</dbReference>
<keyword evidence="8" id="KW-1185">Reference proteome</keyword>
<dbReference type="InterPro" id="IPR013783">
    <property type="entry name" value="Ig-like_fold"/>
</dbReference>
<dbReference type="PANTHER" id="PTHR24421">
    <property type="entry name" value="NITRATE/NITRITE SENSOR PROTEIN NARX-RELATED"/>
    <property type="match status" value="1"/>
</dbReference>
<dbReference type="SUPFAM" id="SSF63829">
    <property type="entry name" value="Calcium-dependent phosphotriesterase"/>
    <property type="match status" value="4"/>
</dbReference>
<dbReference type="Pfam" id="PF02518">
    <property type="entry name" value="HATPase_c"/>
    <property type="match status" value="1"/>
</dbReference>
<sequence length="1013" mass="114527">MRFTGTFFLCLLSLCASAQPVTPRFETLGVDDGLSQSSVYAILQDRAGYMWFGTADGLNRYDGAEVRAFRCPDRLDRAGSSNYVRGEISEDEEGDLWYANETGVYRFDRRAETLRAEVTFPYQRFLNTIFYNVGRYKGLLWLVNFQHGIFAYNSATRALRHYPLPSHLPRQDAPNNNGVLMPNGDILFCINTHNGYVRFRAADHRYVHERKGTLMGAVYPGRQKAFISSRGGFYRYDSVTRSTDWVACSVGGQPVTNIVHISEDPFGRLWVTTTGSGLLLYQQKKWQVFRHDKTRQRSLSIDLLRTTYVDRQYNLWIGTDGGGVCRLDLKPPRFKLFPQNEGDHPTLQDYFTKCFYEDRRGRIWFGSHNNGFSIYDPAGGLLRTWSYDPARPEGLPGNIVGAIEEDGEGGVWIGHSMGFSRFDEATGLFRNLRPPAAKNLSRLNIYVYGMRLLRDGRLLAATQSGPCTIRKEQARYVVRSYHAAALGSLTTSVLESTPGSIWYTCPLVGLYQARVTGDSFAVQAKYFPGVDLRCLHLDGQDPRYLWIGTSNGLIRFDTATHDYRLYGTAQGLANGYVYGILEDAQHNFWLSTNGGLSYFDRQRGTFTNYTAADGLQSNEFNTNAWHRGRSGTFYFGGIKGFNWFHPAQFKARRQAFPPQVDIALVMVNEKRLPLNPGTPGAGVELGFRENTLAFRFAALDFTRPLANKLQYRLEGWDPDWVSTTNRTVRYANLPPGRYRLRVRALNPDGQASPFKELAFVIAAPFWKRPWFYGLASLLLLGSVVLATRAVSQRNLRRRLALVEQQRALEAERNRISRDMHDEIGAGLTHIALLSELLQAQQKPEPDMRRDVATISSAARRLVRNMGEIIWTLHPQNDSLENLLAYMREQVQEYFEPFDIDLSIRFPNPVPVIRLSNEERRNLFLVVKEALHNALKHSGATRISLEASIAGSELRFVVSDNGKGLREKVRTGANGLRNMEKRMLDIGGAFALQTGAAGTRLSFVLALKGAVRNA</sequence>
<dbReference type="SMART" id="SM00387">
    <property type="entry name" value="HATPase_c"/>
    <property type="match status" value="1"/>
</dbReference>
<evidence type="ECO:0000256" key="3">
    <source>
        <dbReference type="ARBA" id="ARBA00023012"/>
    </source>
</evidence>
<feature type="transmembrane region" description="Helical" evidence="4">
    <location>
        <begin position="770"/>
        <end position="790"/>
    </location>
</feature>
<protein>
    <recommendedName>
        <fullName evidence="6">Histidine kinase domain-containing protein</fullName>
    </recommendedName>
</protein>
<keyword evidence="4" id="KW-1133">Transmembrane helix</keyword>
<evidence type="ECO:0000259" key="6">
    <source>
        <dbReference type="PROSITE" id="PS50109"/>
    </source>
</evidence>
<feature type="domain" description="Histidine kinase" evidence="6">
    <location>
        <begin position="818"/>
        <end position="1008"/>
    </location>
</feature>
<dbReference type="SUPFAM" id="SSF55874">
    <property type="entry name" value="ATPase domain of HSP90 chaperone/DNA topoisomerase II/histidine kinase"/>
    <property type="match status" value="1"/>
</dbReference>
<dbReference type="InterPro" id="IPR036890">
    <property type="entry name" value="HATPase_C_sf"/>
</dbReference>
<dbReference type="Gene3D" id="1.20.5.1930">
    <property type="match status" value="1"/>
</dbReference>